<dbReference type="Gene3D" id="3.30.1490.480">
    <property type="entry name" value="Endolytic murein transglycosylase"/>
    <property type="match status" value="1"/>
</dbReference>
<sequence>MADDMQEFFADNAQWVGQGESTPVLDPNRPPRPPRSRKDMRRSRRKKQWARRMRVIVAVVLLAIVAFGGWFAYSKISGIRGAVQQQRVQAADYPGPGTGDVQFTVETGDDSVHIGDNLEKAGIVKSSEAFQQAVVNAGLESQLQPGTFELKYRMNAEAVVKILTDSTKAGGFLVVNPGERASAVINQAAEISGIDKSEFQKIVNAKGQGILPAEANGNFEGWLEPGNYNVKGKKSASAILKDMVDKRIEKLDSLGVPTGSQRERVLIIASIVEGEVNRDEYYAKVSRVIENRLAKNMTLGMDSTVAYGANVAPRALTNAMLNNASNKYNTRINKGLPPTPINQPGDSAITAAMNPEPGDWLYFVTVNLDTGETKFATTAAEHEQYKKEYEQWEASH</sequence>
<name>A0A2M9HC42_9BIFI</name>
<comment type="similarity">
    <text evidence="7">Belongs to the transglycosylase MltG family.</text>
</comment>
<comment type="subcellular location">
    <subcellularLocation>
        <location evidence="7">Cell membrane</location>
        <topology evidence="7">Single-pass membrane protein</topology>
    </subcellularLocation>
</comment>
<dbReference type="Proteomes" id="UP000231451">
    <property type="component" value="Unassembled WGS sequence"/>
</dbReference>
<organism evidence="9 10">
    <name type="scientific">Bifidobacterium simiarum</name>
    <dbReference type="NCBI Taxonomy" id="2045441"/>
    <lineage>
        <taxon>Bacteria</taxon>
        <taxon>Bacillati</taxon>
        <taxon>Actinomycetota</taxon>
        <taxon>Actinomycetes</taxon>
        <taxon>Bifidobacteriales</taxon>
        <taxon>Bifidobacteriaceae</taxon>
        <taxon>Bifidobacterium</taxon>
    </lineage>
</organism>
<dbReference type="EMBL" id="PEBK01000015">
    <property type="protein sequence ID" value="PJM74375.1"/>
    <property type="molecule type" value="Genomic_DNA"/>
</dbReference>
<dbReference type="PANTHER" id="PTHR30518">
    <property type="entry name" value="ENDOLYTIC MUREIN TRANSGLYCOSYLASE"/>
    <property type="match status" value="1"/>
</dbReference>
<evidence type="ECO:0000256" key="4">
    <source>
        <dbReference type="ARBA" id="ARBA00023136"/>
    </source>
</evidence>
<reference evidence="9 10" key="1">
    <citation type="submission" date="2017-10" db="EMBL/GenBank/DDBJ databases">
        <title>Draft genome sequences of strains TRE 1, TRE 9, TRE H and TRI 7, isolated from tamarins, belonging to four potential novel Bifidobacterium species.</title>
        <authorList>
            <person name="Mattarelli P."/>
            <person name="Modesto M."/>
            <person name="Puglisi E."/>
            <person name="Morelli L."/>
            <person name="Spezio C."/>
            <person name="Bonetti A."/>
            <person name="Sandri C."/>
        </authorList>
    </citation>
    <scope>NUCLEOTIDE SEQUENCE [LARGE SCALE GENOMIC DNA]</scope>
    <source>
        <strain evidence="10">TRI7</strain>
    </source>
</reference>
<proteinExistence type="inferred from homology"/>
<evidence type="ECO:0000313" key="9">
    <source>
        <dbReference type="EMBL" id="PJM74375.1"/>
    </source>
</evidence>
<evidence type="ECO:0000256" key="8">
    <source>
        <dbReference type="SAM" id="MobiDB-lite"/>
    </source>
</evidence>
<comment type="catalytic activity">
    <reaction evidence="7">
        <text>a peptidoglycan chain = a peptidoglycan chain with N-acetyl-1,6-anhydromuramyl-[peptide] at the reducing end + a peptidoglycan chain with N-acetylglucosamine at the non-reducing end.</text>
        <dbReference type="EC" id="4.2.2.29"/>
    </reaction>
</comment>
<dbReference type="EC" id="4.2.2.29" evidence="7"/>
<evidence type="ECO:0000256" key="2">
    <source>
        <dbReference type="ARBA" id="ARBA00022692"/>
    </source>
</evidence>
<keyword evidence="5 7" id="KW-0456">Lyase</keyword>
<protein>
    <recommendedName>
        <fullName evidence="7">Endolytic murein transglycosylase</fullName>
        <ecNumber evidence="7">4.2.2.29</ecNumber>
    </recommendedName>
    <alternativeName>
        <fullName evidence="7">Peptidoglycan lytic transglycosylase</fullName>
    </alternativeName>
    <alternativeName>
        <fullName evidence="7">Peptidoglycan polymerization terminase</fullName>
    </alternativeName>
</protein>
<keyword evidence="4 7" id="KW-0472">Membrane</keyword>
<evidence type="ECO:0000256" key="7">
    <source>
        <dbReference type="HAMAP-Rule" id="MF_02065"/>
    </source>
</evidence>
<dbReference type="GO" id="GO:0071555">
    <property type="term" value="P:cell wall organization"/>
    <property type="evidence" value="ECO:0007669"/>
    <property type="project" value="UniProtKB-KW"/>
</dbReference>
<feature type="compositionally biased region" description="Basic residues" evidence="8">
    <location>
        <begin position="32"/>
        <end position="46"/>
    </location>
</feature>
<keyword evidence="10" id="KW-1185">Reference proteome</keyword>
<feature type="transmembrane region" description="Helical" evidence="7">
    <location>
        <begin position="53"/>
        <end position="73"/>
    </location>
</feature>
<keyword evidence="1 7" id="KW-1003">Cell membrane</keyword>
<comment type="caution">
    <text evidence="9">The sequence shown here is derived from an EMBL/GenBank/DDBJ whole genome shotgun (WGS) entry which is preliminary data.</text>
</comment>
<evidence type="ECO:0000313" key="10">
    <source>
        <dbReference type="Proteomes" id="UP000231451"/>
    </source>
</evidence>
<dbReference type="Pfam" id="PF02618">
    <property type="entry name" value="YceG"/>
    <property type="match status" value="1"/>
</dbReference>
<feature type="site" description="Important for catalytic activity" evidence="7">
    <location>
        <position position="275"/>
    </location>
</feature>
<dbReference type="GO" id="GO:0005886">
    <property type="term" value="C:plasma membrane"/>
    <property type="evidence" value="ECO:0007669"/>
    <property type="project" value="UniProtKB-SubCell"/>
</dbReference>
<dbReference type="NCBIfam" id="TIGR00247">
    <property type="entry name" value="endolytic transglycosylase MltG"/>
    <property type="match status" value="1"/>
</dbReference>
<dbReference type="InterPro" id="IPR003770">
    <property type="entry name" value="MLTG-like"/>
</dbReference>
<dbReference type="GO" id="GO:0009252">
    <property type="term" value="P:peptidoglycan biosynthetic process"/>
    <property type="evidence" value="ECO:0007669"/>
    <property type="project" value="UniProtKB-UniRule"/>
</dbReference>
<evidence type="ECO:0000256" key="1">
    <source>
        <dbReference type="ARBA" id="ARBA00022475"/>
    </source>
</evidence>
<accession>A0A2M9HC42</accession>
<keyword evidence="2 7" id="KW-0812">Transmembrane</keyword>
<dbReference type="RefSeq" id="WP_100513839.1">
    <property type="nucleotide sequence ID" value="NZ_JAFEJQ010000010.1"/>
</dbReference>
<dbReference type="PANTHER" id="PTHR30518:SF2">
    <property type="entry name" value="ENDOLYTIC MUREIN TRANSGLYCOSYLASE"/>
    <property type="match status" value="1"/>
</dbReference>
<evidence type="ECO:0000256" key="5">
    <source>
        <dbReference type="ARBA" id="ARBA00023239"/>
    </source>
</evidence>
<keyword evidence="6 7" id="KW-0961">Cell wall biogenesis/degradation</keyword>
<gene>
    <name evidence="7" type="primary">mltG</name>
    <name evidence="9" type="ORF">CSQ87_10545</name>
</gene>
<keyword evidence="3 7" id="KW-1133">Transmembrane helix</keyword>
<dbReference type="HAMAP" id="MF_02065">
    <property type="entry name" value="MltG"/>
    <property type="match status" value="1"/>
</dbReference>
<dbReference type="AlphaFoldDB" id="A0A2M9HC42"/>
<evidence type="ECO:0000256" key="3">
    <source>
        <dbReference type="ARBA" id="ARBA00022989"/>
    </source>
</evidence>
<dbReference type="GO" id="GO:0008932">
    <property type="term" value="F:lytic endotransglycosylase activity"/>
    <property type="evidence" value="ECO:0007669"/>
    <property type="project" value="UniProtKB-UniRule"/>
</dbReference>
<evidence type="ECO:0000256" key="6">
    <source>
        <dbReference type="ARBA" id="ARBA00023316"/>
    </source>
</evidence>
<feature type="region of interest" description="Disordered" evidence="8">
    <location>
        <begin position="11"/>
        <end position="46"/>
    </location>
</feature>
<dbReference type="OrthoDB" id="9814591at2"/>
<comment type="function">
    <text evidence="7">Functions as a peptidoglycan terminase that cleaves nascent peptidoglycan strands endolytically to terminate their elongation.</text>
</comment>